<dbReference type="GO" id="GO:0016874">
    <property type="term" value="F:ligase activity"/>
    <property type="evidence" value="ECO:0007669"/>
    <property type="project" value="UniProtKB-KW"/>
</dbReference>
<comment type="caution">
    <text evidence="6">The sequence shown here is derived from an EMBL/GenBank/DDBJ whole genome shotgun (WGS) entry which is preliminary data.</text>
</comment>
<dbReference type="EMBL" id="PEWN01000103">
    <property type="protein sequence ID" value="PIU51092.1"/>
    <property type="molecule type" value="Genomic_DNA"/>
</dbReference>
<evidence type="ECO:0000256" key="3">
    <source>
        <dbReference type="ARBA" id="ARBA00022741"/>
    </source>
</evidence>
<dbReference type="Gene3D" id="3.30.1280.10">
    <property type="entry name" value="Phosphoribosylformylglycinamidine synthase subunit PurS"/>
    <property type="match status" value="2"/>
</dbReference>
<dbReference type="InterPro" id="IPR036604">
    <property type="entry name" value="PurS-like_sf"/>
</dbReference>
<evidence type="ECO:0008006" key="8">
    <source>
        <dbReference type="Google" id="ProtNLM"/>
    </source>
</evidence>
<dbReference type="SUPFAM" id="SSF82697">
    <property type="entry name" value="PurS-like"/>
    <property type="match status" value="2"/>
</dbReference>
<protein>
    <recommendedName>
        <fullName evidence="8">Phosphoribosylformylglycinamidine synthase</fullName>
    </recommendedName>
</protein>
<dbReference type="InterPro" id="IPR003850">
    <property type="entry name" value="PurS"/>
</dbReference>
<evidence type="ECO:0000256" key="5">
    <source>
        <dbReference type="ARBA" id="ARBA00022840"/>
    </source>
</evidence>
<keyword evidence="3" id="KW-0547">Nucleotide-binding</keyword>
<evidence type="ECO:0000313" key="7">
    <source>
        <dbReference type="Proteomes" id="UP000229227"/>
    </source>
</evidence>
<reference evidence="7" key="1">
    <citation type="submission" date="2017-09" db="EMBL/GenBank/DDBJ databases">
        <title>Depth-based differentiation of microbial function through sediment-hosted aquifers and enrichment of novel symbionts in the deep terrestrial subsurface.</title>
        <authorList>
            <person name="Probst A.J."/>
            <person name="Ladd B."/>
            <person name="Jarett J.K."/>
            <person name="Geller-Mcgrath D.E."/>
            <person name="Sieber C.M.K."/>
            <person name="Emerson J.B."/>
            <person name="Anantharaman K."/>
            <person name="Thomas B.C."/>
            <person name="Malmstrom R."/>
            <person name="Stieglmeier M."/>
            <person name="Klingl A."/>
            <person name="Woyke T."/>
            <person name="Ryan C.M."/>
            <person name="Banfield J.F."/>
        </authorList>
    </citation>
    <scope>NUCLEOTIDE SEQUENCE [LARGE SCALE GENOMIC DNA]</scope>
</reference>
<evidence type="ECO:0000256" key="4">
    <source>
        <dbReference type="ARBA" id="ARBA00022755"/>
    </source>
</evidence>
<dbReference type="PANTHER" id="PTHR34696">
    <property type="entry name" value="PHOSPHORIBOSYLFORMYLGLYCINAMIDINE SYNTHASE SUBUNIT PURS"/>
    <property type="match status" value="1"/>
</dbReference>
<sequence>MQWLIEVSYKPKFFDAFGNTVKKDIEDLGVLGVKKVRTSQLYHIEGDLKEKELRFLCQELLTDNIVQQYKIRSSIVNHPPKKNKNAWIVEVWYKKGVTDAVADTVKKGMIDLGIQGINTVKTGYEYTIIGNISHQEIERICKGLLANKVVQDYVVAEFTLPQKSRPRSTTTKNC</sequence>
<dbReference type="Pfam" id="PF02700">
    <property type="entry name" value="PurS"/>
    <property type="match status" value="2"/>
</dbReference>
<keyword evidence="5" id="KW-0067">ATP-binding</keyword>
<accession>A0A2M6ZFD8</accession>
<name>A0A2M6ZFD8_9BACT</name>
<evidence type="ECO:0000256" key="1">
    <source>
        <dbReference type="ARBA" id="ARBA00022490"/>
    </source>
</evidence>
<keyword evidence="1" id="KW-0963">Cytoplasm</keyword>
<dbReference type="PANTHER" id="PTHR34696:SF1">
    <property type="entry name" value="PHOSPHORIBOSYLFORMYLGLYCINAMIDINE SYNTHASE SUBUNIT PURS"/>
    <property type="match status" value="1"/>
</dbReference>
<dbReference type="GO" id="GO:0006164">
    <property type="term" value="P:purine nucleotide biosynthetic process"/>
    <property type="evidence" value="ECO:0007669"/>
    <property type="project" value="UniProtKB-KW"/>
</dbReference>
<dbReference type="GO" id="GO:0005524">
    <property type="term" value="F:ATP binding"/>
    <property type="evidence" value="ECO:0007669"/>
    <property type="project" value="UniProtKB-KW"/>
</dbReference>
<proteinExistence type="predicted"/>
<keyword evidence="4" id="KW-0658">Purine biosynthesis</keyword>
<gene>
    <name evidence="6" type="ORF">COS91_06345</name>
</gene>
<organism evidence="6 7">
    <name type="scientific">Candidatus Desantisbacteria bacterium CG07_land_8_20_14_0_80_39_15</name>
    <dbReference type="NCBI Taxonomy" id="1974549"/>
    <lineage>
        <taxon>Bacteria</taxon>
        <taxon>Candidatus Desantisiibacteriota</taxon>
    </lineage>
</organism>
<dbReference type="Proteomes" id="UP000229227">
    <property type="component" value="Unassembled WGS sequence"/>
</dbReference>
<dbReference type="AlphaFoldDB" id="A0A2M6ZFD8"/>
<evidence type="ECO:0000256" key="2">
    <source>
        <dbReference type="ARBA" id="ARBA00022598"/>
    </source>
</evidence>
<evidence type="ECO:0000313" key="6">
    <source>
        <dbReference type="EMBL" id="PIU51092.1"/>
    </source>
</evidence>
<keyword evidence="2" id="KW-0436">Ligase</keyword>